<keyword evidence="2" id="KW-1185">Reference proteome</keyword>
<evidence type="ECO:0000313" key="2">
    <source>
        <dbReference type="Proteomes" id="UP000824120"/>
    </source>
</evidence>
<reference evidence="1 2" key="1">
    <citation type="submission" date="2020-09" db="EMBL/GenBank/DDBJ databases">
        <title>De no assembly of potato wild relative species, Solanum commersonii.</title>
        <authorList>
            <person name="Cho K."/>
        </authorList>
    </citation>
    <scope>NUCLEOTIDE SEQUENCE [LARGE SCALE GENOMIC DNA]</scope>
    <source>
        <strain evidence="1">LZ3.2</strain>
        <tissue evidence="1">Leaf</tissue>
    </source>
</reference>
<name>A0A9J5WVP2_SOLCO</name>
<dbReference type="EMBL" id="JACXVP010000010">
    <property type="protein sequence ID" value="KAG5579866.1"/>
    <property type="molecule type" value="Genomic_DNA"/>
</dbReference>
<sequence>MVDHQHLPMIPKPKAKVPSSRMFSCLYKLRSPYSTSTSIKKYFLLFLNKFAKFEKSKEWRLATELGYGGIELFISHSLLRRFQFAIEELLSASTAIAAKLIEEGGGVGWQTSNGFAGACGSASRAAPNSGALAF</sequence>
<gene>
    <name evidence="1" type="ORF">H5410_050493</name>
</gene>
<protein>
    <submittedName>
        <fullName evidence="1">Uncharacterized protein</fullName>
    </submittedName>
</protein>
<dbReference type="AlphaFoldDB" id="A0A9J5WVP2"/>
<proteinExistence type="predicted"/>
<comment type="caution">
    <text evidence="1">The sequence shown here is derived from an EMBL/GenBank/DDBJ whole genome shotgun (WGS) entry which is preliminary data.</text>
</comment>
<dbReference type="Proteomes" id="UP000824120">
    <property type="component" value="Chromosome 10"/>
</dbReference>
<accession>A0A9J5WVP2</accession>
<organism evidence="1 2">
    <name type="scientific">Solanum commersonii</name>
    <name type="common">Commerson's wild potato</name>
    <name type="synonym">Commerson's nightshade</name>
    <dbReference type="NCBI Taxonomy" id="4109"/>
    <lineage>
        <taxon>Eukaryota</taxon>
        <taxon>Viridiplantae</taxon>
        <taxon>Streptophyta</taxon>
        <taxon>Embryophyta</taxon>
        <taxon>Tracheophyta</taxon>
        <taxon>Spermatophyta</taxon>
        <taxon>Magnoliopsida</taxon>
        <taxon>eudicotyledons</taxon>
        <taxon>Gunneridae</taxon>
        <taxon>Pentapetalae</taxon>
        <taxon>asterids</taxon>
        <taxon>lamiids</taxon>
        <taxon>Solanales</taxon>
        <taxon>Solanaceae</taxon>
        <taxon>Solanoideae</taxon>
        <taxon>Solaneae</taxon>
        <taxon>Solanum</taxon>
    </lineage>
</organism>
<evidence type="ECO:0000313" key="1">
    <source>
        <dbReference type="EMBL" id="KAG5579866.1"/>
    </source>
</evidence>